<feature type="transmembrane region" description="Helical" evidence="6">
    <location>
        <begin position="247"/>
        <end position="271"/>
    </location>
</feature>
<evidence type="ECO:0000256" key="3">
    <source>
        <dbReference type="ARBA" id="ARBA00022989"/>
    </source>
</evidence>
<keyword evidence="4 6" id="KW-0472">Membrane</keyword>
<feature type="region of interest" description="Disordered" evidence="5">
    <location>
        <begin position="1"/>
        <end position="51"/>
    </location>
</feature>
<evidence type="ECO:0000256" key="4">
    <source>
        <dbReference type="ARBA" id="ARBA00023136"/>
    </source>
</evidence>
<feature type="transmembrane region" description="Helical" evidence="6">
    <location>
        <begin position="171"/>
        <end position="195"/>
    </location>
</feature>
<evidence type="ECO:0000313" key="10">
    <source>
        <dbReference type="Proteomes" id="UP000673691"/>
    </source>
</evidence>
<feature type="compositionally biased region" description="Basic residues" evidence="5">
    <location>
        <begin position="1"/>
        <end position="12"/>
    </location>
</feature>
<comment type="caution">
    <text evidence="9">The sequence shown here is derived from an EMBL/GenBank/DDBJ whole genome shotgun (WGS) entry which is preliminary data.</text>
</comment>
<dbReference type="Proteomes" id="UP000673691">
    <property type="component" value="Unassembled WGS sequence"/>
</dbReference>
<sequence>KKKKKKKKKKNRRYDPGVSRRAHSCSPRNFAEFYPGSSRRPAHTAAAADSMGAAPTPDASAMAAAAAAAAAADPHDMHRLALMASMTSALSLLGSSALILTFAFFRSYRSQAARVTCYLAVADLITAVAKLIGHVPDLMYANVVVTFFFSYRAGFSGGGESALCQAQGAGIFWGDLSSCLWVTILGINLLLILCFSRTVADLRRYEVYYVMIGYGAPLLFAVPPLFVRGPPMYANSGLWCWISFEYKYWRIILLFAPLWALFAFNAAVYILSARIIWKRSAVSRTLAYGSSALASFRRTYARNVSFYIAAYVISW</sequence>
<feature type="non-terminal residue" evidence="9">
    <location>
        <position position="1"/>
    </location>
</feature>
<dbReference type="Pfam" id="PF00002">
    <property type="entry name" value="7tm_2"/>
    <property type="match status" value="1"/>
</dbReference>
<dbReference type="PANTHER" id="PTHR23112">
    <property type="entry name" value="G PROTEIN-COUPLED RECEPTOR 157-RELATED"/>
    <property type="match status" value="1"/>
</dbReference>
<reference evidence="9 10" key="1">
    <citation type="journal article" name="Sci. Rep.">
        <title>Genome-scale phylogenetic analyses confirm Olpidium as the closest living zoosporic fungus to the non-flagellated, terrestrial fungi.</title>
        <authorList>
            <person name="Chang Y."/>
            <person name="Rochon D."/>
            <person name="Sekimoto S."/>
            <person name="Wang Y."/>
            <person name="Chovatia M."/>
            <person name="Sandor L."/>
            <person name="Salamov A."/>
            <person name="Grigoriev I.V."/>
            <person name="Stajich J.E."/>
            <person name="Spatafora J.W."/>
        </authorList>
    </citation>
    <scope>NUCLEOTIDE SEQUENCE [LARGE SCALE GENOMIC DNA]</scope>
    <source>
        <strain evidence="9">S191</strain>
    </source>
</reference>
<dbReference type="InterPro" id="IPR017452">
    <property type="entry name" value="GPCR_Rhodpsn_7TM"/>
</dbReference>
<dbReference type="OrthoDB" id="2122879at2759"/>
<dbReference type="PROSITE" id="PS50262">
    <property type="entry name" value="G_PROTEIN_RECEP_F1_2"/>
    <property type="match status" value="1"/>
</dbReference>
<dbReference type="InterPro" id="IPR022343">
    <property type="entry name" value="GCR1-cAMP_receptor"/>
</dbReference>
<keyword evidence="10" id="KW-1185">Reference proteome</keyword>
<evidence type="ECO:0008006" key="11">
    <source>
        <dbReference type="Google" id="ProtNLM"/>
    </source>
</evidence>
<accession>A0A8H7ZTC9</accession>
<evidence type="ECO:0000313" key="9">
    <source>
        <dbReference type="EMBL" id="KAG5459253.1"/>
    </source>
</evidence>
<evidence type="ECO:0000256" key="2">
    <source>
        <dbReference type="ARBA" id="ARBA00022692"/>
    </source>
</evidence>
<feature type="domain" description="G-protein coupled receptors family 2 profile 2" evidence="7">
    <location>
        <begin position="80"/>
        <end position="315"/>
    </location>
</feature>
<keyword evidence="3 6" id="KW-1133">Transmembrane helix</keyword>
<proteinExistence type="predicted"/>
<evidence type="ECO:0000259" key="7">
    <source>
        <dbReference type="PROSITE" id="PS50261"/>
    </source>
</evidence>
<feature type="transmembrane region" description="Helical" evidence="6">
    <location>
        <begin position="207"/>
        <end position="227"/>
    </location>
</feature>
<feature type="transmembrane region" description="Helical" evidence="6">
    <location>
        <begin position="111"/>
        <end position="132"/>
    </location>
</feature>
<dbReference type="SUPFAM" id="SSF81321">
    <property type="entry name" value="Family A G protein-coupled receptor-like"/>
    <property type="match status" value="1"/>
</dbReference>
<evidence type="ECO:0000256" key="6">
    <source>
        <dbReference type="SAM" id="Phobius"/>
    </source>
</evidence>
<protein>
    <recommendedName>
        <fullName evidence="11">G-protein coupled receptors family 2 profile 2 domain-containing protein</fullName>
    </recommendedName>
</protein>
<keyword evidence="2 6" id="KW-0812">Transmembrane</keyword>
<dbReference type="EMBL" id="JAEFCI010007136">
    <property type="protein sequence ID" value="KAG5459253.1"/>
    <property type="molecule type" value="Genomic_DNA"/>
</dbReference>
<comment type="subcellular location">
    <subcellularLocation>
        <location evidence="1">Membrane</location>
        <topology evidence="1">Multi-pass membrane protein</topology>
    </subcellularLocation>
</comment>
<dbReference type="InterPro" id="IPR000832">
    <property type="entry name" value="GPCR_2_secretin-like"/>
</dbReference>
<dbReference type="GO" id="GO:0004930">
    <property type="term" value="F:G protein-coupled receptor activity"/>
    <property type="evidence" value="ECO:0007669"/>
    <property type="project" value="InterPro"/>
</dbReference>
<evidence type="ECO:0000256" key="5">
    <source>
        <dbReference type="SAM" id="MobiDB-lite"/>
    </source>
</evidence>
<evidence type="ECO:0000256" key="1">
    <source>
        <dbReference type="ARBA" id="ARBA00004141"/>
    </source>
</evidence>
<feature type="domain" description="G-protein coupled receptors family 1 profile" evidence="8">
    <location>
        <begin position="94"/>
        <end position="315"/>
    </location>
</feature>
<organism evidence="9 10">
    <name type="scientific">Olpidium bornovanus</name>
    <dbReference type="NCBI Taxonomy" id="278681"/>
    <lineage>
        <taxon>Eukaryota</taxon>
        <taxon>Fungi</taxon>
        <taxon>Fungi incertae sedis</taxon>
        <taxon>Olpidiomycota</taxon>
        <taxon>Olpidiomycotina</taxon>
        <taxon>Olpidiomycetes</taxon>
        <taxon>Olpidiales</taxon>
        <taxon>Olpidiaceae</taxon>
        <taxon>Olpidium</taxon>
    </lineage>
</organism>
<gene>
    <name evidence="9" type="ORF">BJ554DRAFT_363</name>
</gene>
<dbReference type="AlphaFoldDB" id="A0A8H7ZTC9"/>
<dbReference type="Gene3D" id="1.20.1070.10">
    <property type="entry name" value="Rhodopsin 7-helix transmembrane proteins"/>
    <property type="match status" value="1"/>
</dbReference>
<feature type="transmembrane region" description="Helical" evidence="6">
    <location>
        <begin position="139"/>
        <end position="159"/>
    </location>
</feature>
<dbReference type="PANTHER" id="PTHR23112:SF0">
    <property type="entry name" value="TRANSMEMBRANE PROTEIN 116"/>
    <property type="match status" value="1"/>
</dbReference>
<dbReference type="GO" id="GO:0007189">
    <property type="term" value="P:adenylate cyclase-activating G protein-coupled receptor signaling pathway"/>
    <property type="evidence" value="ECO:0007669"/>
    <property type="project" value="TreeGrafter"/>
</dbReference>
<name>A0A8H7ZTC9_9FUNG</name>
<dbReference type="InterPro" id="IPR017981">
    <property type="entry name" value="GPCR_2-like_7TM"/>
</dbReference>
<dbReference type="PROSITE" id="PS50261">
    <property type="entry name" value="G_PROTEIN_RECEP_F2_4"/>
    <property type="match status" value="1"/>
</dbReference>
<evidence type="ECO:0000259" key="8">
    <source>
        <dbReference type="PROSITE" id="PS50262"/>
    </source>
</evidence>
<feature type="transmembrane region" description="Helical" evidence="6">
    <location>
        <begin position="80"/>
        <end position="105"/>
    </location>
</feature>
<dbReference type="GO" id="GO:0007166">
    <property type="term" value="P:cell surface receptor signaling pathway"/>
    <property type="evidence" value="ECO:0007669"/>
    <property type="project" value="InterPro"/>
</dbReference>
<dbReference type="PRINTS" id="PR02001">
    <property type="entry name" value="GCR1CAMPR"/>
</dbReference>
<dbReference type="GO" id="GO:0005886">
    <property type="term" value="C:plasma membrane"/>
    <property type="evidence" value="ECO:0007669"/>
    <property type="project" value="TreeGrafter"/>
</dbReference>